<sequence length="560" mass="61958">MISTQKDHLYRLILDLVGIPSISPSREGENRIARFIFDSLREIPYFRANPSDVRLIPMEGDRYKRHIVFALVRSKKETPDTVLLTGHMDVVDTNVCGILKETAFDAEEYTRKIASLELSPEAKKDLASGEWLFGRGVADMKTGVATGLSILAEAARGEFDPGANLAVLYVGDEENNSGGMLAAVPVLVSLQEEEGLRFLSCINTEPTFAGGSKAGPSVYLGSIGKINPFFYFAGKETHVGEYYEGLCAAPIVSHLDIMLDGNPEYADTLDGRAYPPYGCMRQHDLRKEYSATIMTKAAAFYSYLTAQKMPGDILAELKHLAMEAQKRAIEQYERFAEGYEERNGSGAVLSSWSPKVLTFGELRKRAETLLGDKLHDVLEEAEASCTPGADERELAFATVEHLAEACALKPPYGIVGFLPPWYPHRTNRGKSCGEMAMRHVAEKLREKAKTAYGVELEIRSLFEGVSDLSYCGFEGGAEEIRTVGENLPGWGKLYRFPEEELLELDIPILNLGPFGKDSHKNTERIHLPYSLEVYPRLLKEAIRLVAGEGESLHGGEDNAR</sequence>
<dbReference type="InterPro" id="IPR001261">
    <property type="entry name" value="ArgE/DapE_CS"/>
</dbReference>
<dbReference type="Gene3D" id="3.40.630.10">
    <property type="entry name" value="Zn peptidases"/>
    <property type="match status" value="1"/>
</dbReference>
<keyword evidence="2" id="KW-0862">Zinc</keyword>
<dbReference type="InterPro" id="IPR002933">
    <property type="entry name" value="Peptidase_M20"/>
</dbReference>
<dbReference type="InterPro" id="IPR012166">
    <property type="entry name" value="Uncharacterised_RocB"/>
</dbReference>
<dbReference type="AlphaFoldDB" id="A0A1H3FE49"/>
<organism evidence="3 4">
    <name type="scientific">Acetomicrobium thermoterrenum DSM 13490</name>
    <dbReference type="NCBI Taxonomy" id="1120987"/>
    <lineage>
        <taxon>Bacteria</taxon>
        <taxon>Thermotogati</taxon>
        <taxon>Synergistota</taxon>
        <taxon>Synergistia</taxon>
        <taxon>Synergistales</taxon>
        <taxon>Acetomicrobiaceae</taxon>
        <taxon>Acetomicrobium</taxon>
    </lineage>
</organism>
<dbReference type="EMBL" id="FNPD01000005">
    <property type="protein sequence ID" value="SDX89200.1"/>
    <property type="molecule type" value="Genomic_DNA"/>
</dbReference>
<gene>
    <name evidence="3" type="ORF">SAMN03080603_01029</name>
</gene>
<dbReference type="PIRSF" id="PIRSF010386">
    <property type="entry name" value="RocB"/>
    <property type="match status" value="1"/>
</dbReference>
<evidence type="ECO:0000313" key="3">
    <source>
        <dbReference type="EMBL" id="SDX89200.1"/>
    </source>
</evidence>
<keyword evidence="4" id="KW-1185">Reference proteome</keyword>
<dbReference type="PROSITE" id="PS00758">
    <property type="entry name" value="ARGE_DAPE_CPG2_1"/>
    <property type="match status" value="1"/>
</dbReference>
<reference evidence="4" key="1">
    <citation type="submission" date="2016-10" db="EMBL/GenBank/DDBJ databases">
        <authorList>
            <person name="Varghese N."/>
            <person name="Submissions S."/>
        </authorList>
    </citation>
    <scope>NUCLEOTIDE SEQUENCE [LARGE SCALE GENOMIC DNA]</scope>
    <source>
        <strain evidence="4">DSM 13490</strain>
    </source>
</reference>
<accession>A0A1H3FE49</accession>
<keyword evidence="1" id="KW-0378">Hydrolase</keyword>
<proteinExistence type="predicted"/>
<dbReference type="InterPro" id="IPR050072">
    <property type="entry name" value="Peptidase_M20A"/>
</dbReference>
<evidence type="ECO:0000256" key="2">
    <source>
        <dbReference type="ARBA" id="ARBA00022833"/>
    </source>
</evidence>
<dbReference type="PANTHER" id="PTHR43808:SF27">
    <property type="entry name" value="PROTEIN ROCB"/>
    <property type="match status" value="1"/>
</dbReference>
<evidence type="ECO:0000313" key="4">
    <source>
        <dbReference type="Proteomes" id="UP000199266"/>
    </source>
</evidence>
<dbReference type="PANTHER" id="PTHR43808">
    <property type="entry name" value="ACETYLORNITHINE DEACETYLASE"/>
    <property type="match status" value="1"/>
</dbReference>
<dbReference type="SUPFAM" id="SSF53187">
    <property type="entry name" value="Zn-dependent exopeptidases"/>
    <property type="match status" value="1"/>
</dbReference>
<evidence type="ECO:0000256" key="1">
    <source>
        <dbReference type="ARBA" id="ARBA00022801"/>
    </source>
</evidence>
<dbReference type="Proteomes" id="UP000199266">
    <property type="component" value="Unassembled WGS sequence"/>
</dbReference>
<protein>
    <submittedName>
        <fullName evidence="3">Arginine utilization protein RocB</fullName>
    </submittedName>
</protein>
<dbReference type="Pfam" id="PF01546">
    <property type="entry name" value="Peptidase_M20"/>
    <property type="match status" value="1"/>
</dbReference>
<dbReference type="GO" id="GO:0016787">
    <property type="term" value="F:hydrolase activity"/>
    <property type="evidence" value="ECO:0007669"/>
    <property type="project" value="UniProtKB-KW"/>
</dbReference>
<dbReference type="RefSeq" id="WP_159428506.1">
    <property type="nucleotide sequence ID" value="NZ_FNPD01000005.1"/>
</dbReference>
<name>A0A1H3FE49_9BACT</name>